<dbReference type="EMBL" id="MFID01000022">
    <property type="protein sequence ID" value="OGF80939.1"/>
    <property type="molecule type" value="Genomic_DNA"/>
</dbReference>
<sequence length="75" mass="9143">MRRKYRVMASRHDIPEHQAGTNKFEGVDDKETDAKAIEWFNKNFKYNKNYSWDWLHLLRIDQEEEITLIAHDDHP</sequence>
<feature type="region of interest" description="Disordered" evidence="1">
    <location>
        <begin position="1"/>
        <end position="24"/>
    </location>
</feature>
<organism evidence="2 3">
    <name type="scientific">Candidatus Giovannonibacteria bacterium RIFCSPLOWO2_01_FULL_45_34</name>
    <dbReference type="NCBI Taxonomy" id="1798351"/>
    <lineage>
        <taxon>Bacteria</taxon>
        <taxon>Candidatus Giovannoniibacteriota</taxon>
    </lineage>
</organism>
<gene>
    <name evidence="2" type="ORF">A2930_02540</name>
</gene>
<dbReference type="AlphaFoldDB" id="A0A1F5WZ93"/>
<protein>
    <submittedName>
        <fullName evidence="2">Uncharacterized protein</fullName>
    </submittedName>
</protein>
<evidence type="ECO:0000313" key="3">
    <source>
        <dbReference type="Proteomes" id="UP000178114"/>
    </source>
</evidence>
<name>A0A1F5WZ93_9BACT</name>
<dbReference type="Proteomes" id="UP000178114">
    <property type="component" value="Unassembled WGS sequence"/>
</dbReference>
<evidence type="ECO:0000313" key="2">
    <source>
        <dbReference type="EMBL" id="OGF80939.1"/>
    </source>
</evidence>
<accession>A0A1F5WZ93</accession>
<reference evidence="2 3" key="1">
    <citation type="journal article" date="2016" name="Nat. Commun.">
        <title>Thousands of microbial genomes shed light on interconnected biogeochemical processes in an aquifer system.</title>
        <authorList>
            <person name="Anantharaman K."/>
            <person name="Brown C.T."/>
            <person name="Hug L.A."/>
            <person name="Sharon I."/>
            <person name="Castelle C.J."/>
            <person name="Probst A.J."/>
            <person name="Thomas B.C."/>
            <person name="Singh A."/>
            <person name="Wilkins M.J."/>
            <person name="Karaoz U."/>
            <person name="Brodie E.L."/>
            <person name="Williams K.H."/>
            <person name="Hubbard S.S."/>
            <person name="Banfield J.F."/>
        </authorList>
    </citation>
    <scope>NUCLEOTIDE SEQUENCE [LARGE SCALE GENOMIC DNA]</scope>
</reference>
<evidence type="ECO:0000256" key="1">
    <source>
        <dbReference type="SAM" id="MobiDB-lite"/>
    </source>
</evidence>
<comment type="caution">
    <text evidence="2">The sequence shown here is derived from an EMBL/GenBank/DDBJ whole genome shotgun (WGS) entry which is preliminary data.</text>
</comment>
<proteinExistence type="predicted"/>